<organism evidence="1">
    <name type="scientific">viral metagenome</name>
    <dbReference type="NCBI Taxonomy" id="1070528"/>
    <lineage>
        <taxon>unclassified sequences</taxon>
        <taxon>metagenomes</taxon>
        <taxon>organismal metagenomes</taxon>
    </lineage>
</organism>
<proteinExistence type="predicted"/>
<evidence type="ECO:0008006" key="2">
    <source>
        <dbReference type="Google" id="ProtNLM"/>
    </source>
</evidence>
<evidence type="ECO:0000313" key="1">
    <source>
        <dbReference type="EMBL" id="QHT24466.1"/>
    </source>
</evidence>
<name>A0A6C0E5N0_9ZZZZ</name>
<dbReference type="SUPFAM" id="SSF140860">
    <property type="entry name" value="Pseudo ankyrin repeat-like"/>
    <property type="match status" value="1"/>
</dbReference>
<dbReference type="AlphaFoldDB" id="A0A6C0E5N0"/>
<accession>A0A6C0E5N0</accession>
<protein>
    <recommendedName>
        <fullName evidence="2">Ankyrin repeat protein</fullName>
    </recommendedName>
</protein>
<sequence length="188" mass="22099">MYIIYSKKDDTHYGIYKDLLLRIFNINYNYYSYFDNEHNPRIVIRLNDKVILSDSYNVNNLKVIIKLKLYNNLQFINYVSYNGSVTVLEWWKKSGLPLKYNNSALNLASCYGQVAVLEWWKNSGLKLKYDAHALNWASCYGHINVLEWWKNSGLELKYFERTISLASESGQVAVLEWWKNSGLLNGNN</sequence>
<reference evidence="1" key="1">
    <citation type="journal article" date="2020" name="Nature">
        <title>Giant virus diversity and host interactions through global metagenomics.</title>
        <authorList>
            <person name="Schulz F."/>
            <person name="Roux S."/>
            <person name="Paez-Espino D."/>
            <person name="Jungbluth S."/>
            <person name="Walsh D.A."/>
            <person name="Denef V.J."/>
            <person name="McMahon K.D."/>
            <person name="Konstantinidis K.T."/>
            <person name="Eloe-Fadrosh E.A."/>
            <person name="Kyrpides N.C."/>
            <person name="Woyke T."/>
        </authorList>
    </citation>
    <scope>NUCLEOTIDE SEQUENCE</scope>
    <source>
        <strain evidence="1">GVMAG-M-3300023179-150</strain>
    </source>
</reference>
<dbReference type="EMBL" id="MN739745">
    <property type="protein sequence ID" value="QHT24466.1"/>
    <property type="molecule type" value="Genomic_DNA"/>
</dbReference>